<protein>
    <submittedName>
        <fullName evidence="1">Uncharacterized protein</fullName>
    </submittedName>
</protein>
<name>A0A0E9WEG0_ANGAN</name>
<sequence>MPQQLERGTRLAIKLNHPTRSIQAVIRMLRWGLPSHQHCLLLCDSE</sequence>
<organism evidence="1">
    <name type="scientific">Anguilla anguilla</name>
    <name type="common">European freshwater eel</name>
    <name type="synonym">Muraena anguilla</name>
    <dbReference type="NCBI Taxonomy" id="7936"/>
    <lineage>
        <taxon>Eukaryota</taxon>
        <taxon>Metazoa</taxon>
        <taxon>Chordata</taxon>
        <taxon>Craniata</taxon>
        <taxon>Vertebrata</taxon>
        <taxon>Euteleostomi</taxon>
        <taxon>Actinopterygii</taxon>
        <taxon>Neopterygii</taxon>
        <taxon>Teleostei</taxon>
        <taxon>Anguilliformes</taxon>
        <taxon>Anguillidae</taxon>
        <taxon>Anguilla</taxon>
    </lineage>
</organism>
<dbReference type="AlphaFoldDB" id="A0A0E9WEG0"/>
<proteinExistence type="predicted"/>
<evidence type="ECO:0000313" key="1">
    <source>
        <dbReference type="EMBL" id="JAH88759.1"/>
    </source>
</evidence>
<accession>A0A0E9WEG0</accession>
<dbReference type="EMBL" id="GBXM01019818">
    <property type="protein sequence ID" value="JAH88759.1"/>
    <property type="molecule type" value="Transcribed_RNA"/>
</dbReference>
<reference evidence="1" key="1">
    <citation type="submission" date="2014-11" db="EMBL/GenBank/DDBJ databases">
        <authorList>
            <person name="Amaro Gonzalez C."/>
        </authorList>
    </citation>
    <scope>NUCLEOTIDE SEQUENCE</scope>
</reference>
<reference evidence="1" key="2">
    <citation type="journal article" date="2015" name="Fish Shellfish Immunol.">
        <title>Early steps in the European eel (Anguilla anguilla)-Vibrio vulnificus interaction in the gills: Role of the RtxA13 toxin.</title>
        <authorList>
            <person name="Callol A."/>
            <person name="Pajuelo D."/>
            <person name="Ebbesson L."/>
            <person name="Teles M."/>
            <person name="MacKenzie S."/>
            <person name="Amaro C."/>
        </authorList>
    </citation>
    <scope>NUCLEOTIDE SEQUENCE</scope>
</reference>